<keyword evidence="1" id="KW-1133">Transmembrane helix</keyword>
<dbReference type="Proteomes" id="UP000070560">
    <property type="component" value="Chromosome"/>
</dbReference>
<evidence type="ECO:0000313" key="3">
    <source>
        <dbReference type="Proteomes" id="UP000070560"/>
    </source>
</evidence>
<keyword evidence="1" id="KW-0812">Transmembrane</keyword>
<feature type="transmembrane region" description="Helical" evidence="1">
    <location>
        <begin position="33"/>
        <end position="50"/>
    </location>
</feature>
<feature type="transmembrane region" description="Helical" evidence="1">
    <location>
        <begin position="100"/>
        <end position="121"/>
    </location>
</feature>
<dbReference type="EMBL" id="CP013015">
    <property type="protein sequence ID" value="AMM41674.1"/>
    <property type="molecule type" value="Genomic_DNA"/>
</dbReference>
<keyword evidence="3" id="KW-1185">Reference proteome</keyword>
<proteinExistence type="predicted"/>
<feature type="transmembrane region" description="Helical" evidence="1">
    <location>
        <begin position="133"/>
        <end position="154"/>
    </location>
</feature>
<evidence type="ECO:0000256" key="1">
    <source>
        <dbReference type="SAM" id="Phobius"/>
    </source>
</evidence>
<name>A0A7U4QLR5_DESA2</name>
<accession>A0A7U4QLR5</accession>
<dbReference type="AlphaFoldDB" id="A0A7U4QLR5"/>
<feature type="transmembrane region" description="Helical" evidence="1">
    <location>
        <begin position="7"/>
        <end position="27"/>
    </location>
</feature>
<dbReference type="KEGG" id="daw:HS1_001880"/>
<evidence type="ECO:0000313" key="2">
    <source>
        <dbReference type="EMBL" id="AMM41674.1"/>
    </source>
</evidence>
<sequence>MDKTKKKFLFFGLWPGIWFLLAIFPYFCWFGKFSFILFWLSGIYIAIFGNKPYLWLGFWGGLLDVYKGNTLGPYFTAFLCMGWLISKTKHKFIPNFPNQMILSFLTILFLHGWCYGWEIIFDLNKNGYKMKEVLFFALGGACLAPLIFKFYNIFTQDVP</sequence>
<feature type="transmembrane region" description="Helical" evidence="1">
    <location>
        <begin position="71"/>
        <end position="88"/>
    </location>
</feature>
<protein>
    <submittedName>
        <fullName evidence="2">Membrane protein</fullName>
    </submittedName>
</protein>
<keyword evidence="1" id="KW-0472">Membrane</keyword>
<dbReference type="RefSeq" id="WP_066064468.1">
    <property type="nucleotide sequence ID" value="NZ_CP013015.1"/>
</dbReference>
<reference evidence="2 3" key="1">
    <citation type="submission" date="2015-10" db="EMBL/GenBank/DDBJ databases">
        <title>Candidatus Desulfofervidus auxilii, a hydrogenotrophic sulfate-reducing bacterium involved in the thermophilic anaerobic oxidation of methane.</title>
        <authorList>
            <person name="Krukenberg V."/>
            <person name="Richter M."/>
            <person name="Wegener G."/>
        </authorList>
    </citation>
    <scope>NUCLEOTIDE SEQUENCE [LARGE SCALE GENOMIC DNA]</scope>
    <source>
        <strain evidence="2 3">HS1</strain>
    </source>
</reference>
<organism evidence="2 3">
    <name type="scientific">Desulfofervidus auxilii</name>
    <dbReference type="NCBI Taxonomy" id="1621989"/>
    <lineage>
        <taxon>Bacteria</taxon>
        <taxon>Pseudomonadati</taxon>
        <taxon>Thermodesulfobacteriota</taxon>
        <taxon>Candidatus Desulfofervidia</taxon>
        <taxon>Candidatus Desulfofervidales</taxon>
        <taxon>Candidatus Desulfofervidaceae</taxon>
        <taxon>Candidatus Desulfofervidus</taxon>
    </lineage>
</organism>
<gene>
    <name evidence="2" type="ORF">HS1_001880</name>
</gene>